<dbReference type="Pfam" id="PF00488">
    <property type="entry name" value="MutS_V"/>
    <property type="match status" value="1"/>
</dbReference>
<comment type="caution">
    <text evidence="8">The sequence shown here is derived from an EMBL/GenBank/DDBJ whole genome shotgun (WGS) entry which is preliminary data.</text>
</comment>
<dbReference type="SMART" id="SM00533">
    <property type="entry name" value="MUTSd"/>
    <property type="match status" value="1"/>
</dbReference>
<dbReference type="Gene3D" id="1.10.1420.10">
    <property type="match status" value="2"/>
</dbReference>
<evidence type="ECO:0000256" key="4">
    <source>
        <dbReference type="ARBA" id="ARBA00023125"/>
    </source>
</evidence>
<keyword evidence="9" id="KW-1185">Reference proteome</keyword>
<dbReference type="InterPro" id="IPR007696">
    <property type="entry name" value="DNA_mismatch_repair_MutS_core"/>
</dbReference>
<feature type="domain" description="DNA mismatch repair protein MutS core" evidence="6">
    <location>
        <begin position="1"/>
        <end position="275"/>
    </location>
</feature>
<evidence type="ECO:0000256" key="3">
    <source>
        <dbReference type="ARBA" id="ARBA00022840"/>
    </source>
</evidence>
<dbReference type="PANTHER" id="PTHR11361:SF21">
    <property type="entry name" value="MUTS PROTEIN HOMOLOG 4"/>
    <property type="match status" value="1"/>
</dbReference>
<keyword evidence="3" id="KW-0067">ATP-binding</keyword>
<gene>
    <name evidence="8" type="primary">MSH4</name>
    <name evidence="8" type="ORF">K7432_011041</name>
</gene>
<reference evidence="8 9" key="1">
    <citation type="submission" date="2023-04" db="EMBL/GenBank/DDBJ databases">
        <title>Genome of Basidiobolus ranarum AG-B5.</title>
        <authorList>
            <person name="Stajich J.E."/>
            <person name="Carter-House D."/>
            <person name="Gryganskyi A."/>
        </authorList>
    </citation>
    <scope>NUCLEOTIDE SEQUENCE [LARGE SCALE GENOMIC DNA]</scope>
    <source>
        <strain evidence="8 9">AG-B5</strain>
    </source>
</reference>
<evidence type="ECO:0000256" key="5">
    <source>
        <dbReference type="ARBA" id="ARBA00023254"/>
    </source>
</evidence>
<dbReference type="InterPro" id="IPR007861">
    <property type="entry name" value="DNA_mismatch_repair_MutS_clamp"/>
</dbReference>
<evidence type="ECO:0000259" key="6">
    <source>
        <dbReference type="SMART" id="SM00533"/>
    </source>
</evidence>
<organism evidence="8 9">
    <name type="scientific">Basidiobolus ranarum</name>
    <dbReference type="NCBI Taxonomy" id="34480"/>
    <lineage>
        <taxon>Eukaryota</taxon>
        <taxon>Fungi</taxon>
        <taxon>Fungi incertae sedis</taxon>
        <taxon>Zoopagomycota</taxon>
        <taxon>Entomophthoromycotina</taxon>
        <taxon>Basidiobolomycetes</taxon>
        <taxon>Basidiobolales</taxon>
        <taxon>Basidiobolaceae</taxon>
        <taxon>Basidiobolus</taxon>
    </lineage>
</organism>
<evidence type="ECO:0000313" key="9">
    <source>
        <dbReference type="Proteomes" id="UP001479436"/>
    </source>
</evidence>
<dbReference type="EMBL" id="JASJQH010000813">
    <property type="protein sequence ID" value="KAK9762835.1"/>
    <property type="molecule type" value="Genomic_DNA"/>
</dbReference>
<proteinExistence type="inferred from homology"/>
<keyword evidence="5" id="KW-0469">Meiosis</keyword>
<evidence type="ECO:0000259" key="7">
    <source>
        <dbReference type="SMART" id="SM00534"/>
    </source>
</evidence>
<name>A0ABR2WMX6_9FUNG</name>
<dbReference type="Gene3D" id="3.40.50.300">
    <property type="entry name" value="P-loop containing nucleotide triphosphate hydrolases"/>
    <property type="match status" value="1"/>
</dbReference>
<dbReference type="InterPro" id="IPR045076">
    <property type="entry name" value="MutS"/>
</dbReference>
<protein>
    <submittedName>
        <fullName evidence="8">MutS protein msh4</fullName>
    </submittedName>
</protein>
<comment type="similarity">
    <text evidence="1">Belongs to the DNA mismatch repair MutS family.</text>
</comment>
<accession>A0ABR2WMX6</accession>
<dbReference type="PANTHER" id="PTHR11361">
    <property type="entry name" value="DNA MISMATCH REPAIR PROTEIN MUTS FAMILY MEMBER"/>
    <property type="match status" value="1"/>
</dbReference>
<evidence type="ECO:0000256" key="2">
    <source>
        <dbReference type="ARBA" id="ARBA00022741"/>
    </source>
</evidence>
<dbReference type="Pfam" id="PF05190">
    <property type="entry name" value="MutS_IV"/>
    <property type="match status" value="1"/>
</dbReference>
<evidence type="ECO:0000256" key="1">
    <source>
        <dbReference type="ARBA" id="ARBA00006271"/>
    </source>
</evidence>
<dbReference type="SMART" id="SM00534">
    <property type="entry name" value="MUTSac"/>
    <property type="match status" value="1"/>
</dbReference>
<dbReference type="InterPro" id="IPR000432">
    <property type="entry name" value="DNA_mismatch_repair_MutS_C"/>
</dbReference>
<dbReference type="Proteomes" id="UP001479436">
    <property type="component" value="Unassembled WGS sequence"/>
</dbReference>
<dbReference type="SUPFAM" id="SSF52540">
    <property type="entry name" value="P-loop containing nucleoside triphosphate hydrolases"/>
    <property type="match status" value="1"/>
</dbReference>
<feature type="domain" description="DNA mismatch repair proteins mutS family" evidence="7">
    <location>
        <begin position="291"/>
        <end position="470"/>
    </location>
</feature>
<evidence type="ECO:0000313" key="8">
    <source>
        <dbReference type="EMBL" id="KAK9762835.1"/>
    </source>
</evidence>
<keyword evidence="2" id="KW-0547">Nucleotide-binding</keyword>
<dbReference type="InterPro" id="IPR036187">
    <property type="entry name" value="DNA_mismatch_repair_MutS_sf"/>
</dbReference>
<dbReference type="SUPFAM" id="SSF48334">
    <property type="entry name" value="DNA repair protein MutS, domain III"/>
    <property type="match status" value="1"/>
</dbReference>
<keyword evidence="4" id="KW-0238">DNA-binding</keyword>
<sequence length="541" mass="62034">MSNFLFTALKGFPDVDFLISSIVKIPRKISTRHSEQGISNILLLKHVLKMTKPLRIALEPGINILFSTVLKILSDTKLSFIEERINQVINEDISYQKNTLAMRNLRCYAVKAGFNGLLDVARQTYKEATNDVYELVNTYKEKHEIELKINFSHSMGFFLSVQADQLLENELPHIFINVTRKKKLLVFTSMELLKWNERISNSLTEVYLMSDKIITELTSEICTHISILYKVAESIALVDMMMSFAFMCTISNYVRPEFTDTLGIKKGRHPIQDSISLNETISNDCYAADGKNFQIITGPNMSGKSTYLKQIALLTIMAQMGSYIPAEYASLRLTDKLFSRICNDNFMQANMSSFMTEMTEMSYIIRNVTNHSLIIIDELGRGISYAISEYLLRTKAFVFFATHFQELAIGLDIYPNVINLNLAVQTEDDTFKYLHKVKNGFSPVKTYGIKLASLVRLPQDLLDSARAISNECQQDDQEIKTKDRRCKKLMTQLVHQLVQSKRTSTLSFEELSDYLQSLQAKCSPWFQDWTETKENDNNEML</sequence>
<dbReference type="InterPro" id="IPR027417">
    <property type="entry name" value="P-loop_NTPase"/>
</dbReference>